<feature type="compositionally biased region" description="Low complexity" evidence="1">
    <location>
        <begin position="17"/>
        <end position="38"/>
    </location>
</feature>
<dbReference type="GO" id="GO:0030544">
    <property type="term" value="F:Hsp70 protein binding"/>
    <property type="evidence" value="ECO:0007669"/>
    <property type="project" value="TreeGrafter"/>
</dbReference>
<dbReference type="PANTHER" id="PTHR43908:SF3">
    <property type="entry name" value="AT29763P-RELATED"/>
    <property type="match status" value="1"/>
</dbReference>
<dbReference type="EMBL" id="CACRZD030000009">
    <property type="protein sequence ID" value="CAA6666386.1"/>
    <property type="molecule type" value="Genomic_DNA"/>
</dbReference>
<organism evidence="2">
    <name type="scientific">Spirodela intermedia</name>
    <name type="common">Intermediate duckweed</name>
    <dbReference type="NCBI Taxonomy" id="51605"/>
    <lineage>
        <taxon>Eukaryota</taxon>
        <taxon>Viridiplantae</taxon>
        <taxon>Streptophyta</taxon>
        <taxon>Embryophyta</taxon>
        <taxon>Tracheophyta</taxon>
        <taxon>Spermatophyta</taxon>
        <taxon>Magnoliopsida</taxon>
        <taxon>Liliopsida</taxon>
        <taxon>Araceae</taxon>
        <taxon>Lemnoideae</taxon>
        <taxon>Spirodela</taxon>
    </lineage>
</organism>
<evidence type="ECO:0000313" key="3">
    <source>
        <dbReference type="Proteomes" id="UP001189122"/>
    </source>
</evidence>
<reference evidence="2 3" key="1">
    <citation type="submission" date="2019-12" db="EMBL/GenBank/DDBJ databases">
        <authorList>
            <person name="Scholz U."/>
            <person name="Mascher M."/>
            <person name="Fiebig A."/>
        </authorList>
    </citation>
    <scope>NUCLEOTIDE SEQUENCE</scope>
</reference>
<evidence type="ECO:0000313" key="2">
    <source>
        <dbReference type="EMBL" id="CAA2627096.1"/>
    </source>
</evidence>
<proteinExistence type="predicted"/>
<sequence>MSILRLQILAVGGGHPDVSSRSDIGSSSSSAARSKSGVPPRVISREIQRRTGQYYRQIKRQKDYYQILGLRARLHDKNQAPGAEEALQGSGIYDDFLMPMRSLGISSLGGMQQTPTPFGTFRFRTGARGGPAYNDMQGSAGFNTRTLIQLLPVILLLLLNFLPSSEPPYVLSRFILMIKRLETGKGVPYYVKPGKLSENILTGSETMLRLFRIIVGMSCSSNGGDLQIRLHTVTCFGGEAAATATATA</sequence>
<feature type="region of interest" description="Disordered" evidence="1">
    <location>
        <begin position="14"/>
        <end position="39"/>
    </location>
</feature>
<dbReference type="EMBL" id="LR743596">
    <property type="protein sequence ID" value="CAA2627096.1"/>
    <property type="molecule type" value="Genomic_DNA"/>
</dbReference>
<dbReference type="AlphaFoldDB" id="A0A7I8J839"/>
<dbReference type="InterPro" id="IPR051100">
    <property type="entry name" value="DnaJ_subfamily_B/C"/>
</dbReference>
<dbReference type="GO" id="GO:0005789">
    <property type="term" value="C:endoplasmic reticulum membrane"/>
    <property type="evidence" value="ECO:0007669"/>
    <property type="project" value="TreeGrafter"/>
</dbReference>
<dbReference type="Proteomes" id="UP001189122">
    <property type="component" value="Unassembled WGS sequence"/>
</dbReference>
<protein>
    <submittedName>
        <fullName evidence="2">Uncharacterized protein</fullName>
    </submittedName>
</protein>
<keyword evidence="3" id="KW-1185">Reference proteome</keyword>
<dbReference type="GO" id="GO:0071218">
    <property type="term" value="P:cellular response to misfolded protein"/>
    <property type="evidence" value="ECO:0007669"/>
    <property type="project" value="TreeGrafter"/>
</dbReference>
<name>A0A7I8J839_SPIIN</name>
<accession>A0A7I8J839</accession>
<gene>
    <name evidence="2" type="ORF">SI7747_09012775</name>
</gene>
<dbReference type="PANTHER" id="PTHR43908">
    <property type="entry name" value="AT29763P-RELATED"/>
    <property type="match status" value="1"/>
</dbReference>
<evidence type="ECO:0000256" key="1">
    <source>
        <dbReference type="SAM" id="MobiDB-lite"/>
    </source>
</evidence>